<feature type="region of interest" description="Disordered" evidence="1">
    <location>
        <begin position="175"/>
        <end position="368"/>
    </location>
</feature>
<keyword evidence="2" id="KW-1133">Transmembrane helix</keyword>
<feature type="compositionally biased region" description="Polar residues" evidence="1">
    <location>
        <begin position="218"/>
        <end position="229"/>
    </location>
</feature>
<dbReference type="OrthoDB" id="2591431at2759"/>
<organism evidence="3 4">
    <name type="scientific">Asterophora parasitica</name>
    <dbReference type="NCBI Taxonomy" id="117018"/>
    <lineage>
        <taxon>Eukaryota</taxon>
        <taxon>Fungi</taxon>
        <taxon>Dikarya</taxon>
        <taxon>Basidiomycota</taxon>
        <taxon>Agaricomycotina</taxon>
        <taxon>Agaricomycetes</taxon>
        <taxon>Agaricomycetidae</taxon>
        <taxon>Agaricales</taxon>
        <taxon>Tricholomatineae</taxon>
        <taxon>Lyophyllaceae</taxon>
        <taxon>Asterophora</taxon>
    </lineage>
</organism>
<dbReference type="EMBL" id="JABCKV010000184">
    <property type="protein sequence ID" value="KAG5642458.1"/>
    <property type="molecule type" value="Genomic_DNA"/>
</dbReference>
<name>A0A9P7G2L0_9AGAR</name>
<evidence type="ECO:0000313" key="4">
    <source>
        <dbReference type="Proteomes" id="UP000775547"/>
    </source>
</evidence>
<sequence length="368" mass="38754">MSDAVGYATGGTTEILTTAASKGGTCDTQDAGVDFSFELNSALQQCSWVANVEAGTSILFTMIDSQGRNGGTSDVKNVGITDDSTCLNGLSPSSTPIATLTPTPTPTTPTTQPSTIPSATPSETSPPEENKTSIAAIAGTVIGALVFLAVTITLGLFCLRKRRDNNYRRSRADLDLTYDPPHATGNHPYPSGAAAASASPLPLMPSGGYDSNPFLDNPHSQYQQSNYGLSSPYSPPSQYQYQASEYQPSSQPQYGLPSDYQQRSHGDNSDPFNPHTPSHIPPPARIEPFEVDQSSSSDSMSTAQRKAALAGVSTYTPSRFIVHTDVEDELPPPNSDGVVELPPQYSERRVPPANITAVPSSSAPGPLG</sequence>
<keyword evidence="2" id="KW-0812">Transmembrane</keyword>
<feature type="compositionally biased region" description="Low complexity" evidence="1">
    <location>
        <begin position="90"/>
        <end position="127"/>
    </location>
</feature>
<evidence type="ECO:0000313" key="3">
    <source>
        <dbReference type="EMBL" id="KAG5642458.1"/>
    </source>
</evidence>
<reference evidence="3" key="2">
    <citation type="submission" date="2021-10" db="EMBL/GenBank/DDBJ databases">
        <title>Phylogenomics reveals ancestral predisposition of the termite-cultivated fungus Termitomyces towards a domesticated lifestyle.</title>
        <authorList>
            <person name="Auxier B."/>
            <person name="Grum-Grzhimaylo A."/>
            <person name="Cardenas M.E."/>
            <person name="Lodge J.D."/>
            <person name="Laessoe T."/>
            <person name="Pedersen O."/>
            <person name="Smith M.E."/>
            <person name="Kuyper T.W."/>
            <person name="Franco-Molano E.A."/>
            <person name="Baroni T.J."/>
            <person name="Aanen D.K."/>
        </authorList>
    </citation>
    <scope>NUCLEOTIDE SEQUENCE</scope>
    <source>
        <strain evidence="3">AP01</strain>
        <tissue evidence="3">Mycelium</tissue>
    </source>
</reference>
<reference evidence="3" key="1">
    <citation type="submission" date="2020-07" db="EMBL/GenBank/DDBJ databases">
        <authorList>
            <person name="Nieuwenhuis M."/>
            <person name="Van De Peppel L.J.J."/>
        </authorList>
    </citation>
    <scope>NUCLEOTIDE SEQUENCE</scope>
    <source>
        <strain evidence="3">AP01</strain>
        <tissue evidence="3">Mycelium</tissue>
    </source>
</reference>
<feature type="region of interest" description="Disordered" evidence="1">
    <location>
        <begin position="88"/>
        <end position="130"/>
    </location>
</feature>
<comment type="caution">
    <text evidence="3">The sequence shown here is derived from an EMBL/GenBank/DDBJ whole genome shotgun (WGS) entry which is preliminary data.</text>
</comment>
<dbReference type="AlphaFoldDB" id="A0A9P7G2L0"/>
<evidence type="ECO:0000256" key="1">
    <source>
        <dbReference type="SAM" id="MobiDB-lite"/>
    </source>
</evidence>
<feature type="compositionally biased region" description="Polar residues" evidence="1">
    <location>
        <begin position="357"/>
        <end position="368"/>
    </location>
</feature>
<gene>
    <name evidence="3" type="ORF">DXG03_002768</name>
</gene>
<proteinExistence type="predicted"/>
<feature type="transmembrane region" description="Helical" evidence="2">
    <location>
        <begin position="134"/>
        <end position="159"/>
    </location>
</feature>
<dbReference type="Proteomes" id="UP000775547">
    <property type="component" value="Unassembled WGS sequence"/>
</dbReference>
<feature type="compositionally biased region" description="Low complexity" evidence="1">
    <location>
        <begin position="230"/>
        <end position="254"/>
    </location>
</feature>
<keyword evidence="4" id="KW-1185">Reference proteome</keyword>
<keyword evidence="2" id="KW-0472">Membrane</keyword>
<accession>A0A9P7G2L0</accession>
<evidence type="ECO:0000256" key="2">
    <source>
        <dbReference type="SAM" id="Phobius"/>
    </source>
</evidence>
<protein>
    <submittedName>
        <fullName evidence="3">Uncharacterized protein</fullName>
    </submittedName>
</protein>
<feature type="compositionally biased region" description="Low complexity" evidence="1">
    <location>
        <begin position="190"/>
        <end position="208"/>
    </location>
</feature>